<evidence type="ECO:0000313" key="4">
    <source>
        <dbReference type="Proteomes" id="UP001346869"/>
    </source>
</evidence>
<name>A0AAN7X8E0_ELEMC</name>
<keyword evidence="4" id="KW-1185">Reference proteome</keyword>
<accession>A0AAN7X8E0</accession>
<evidence type="ECO:0000256" key="2">
    <source>
        <dbReference type="SAM" id="Phobius"/>
    </source>
</evidence>
<feature type="transmembrane region" description="Helical" evidence="2">
    <location>
        <begin position="199"/>
        <end position="215"/>
    </location>
</feature>
<keyword evidence="2" id="KW-0812">Transmembrane</keyword>
<proteinExistence type="predicted"/>
<evidence type="ECO:0000256" key="1">
    <source>
        <dbReference type="SAM" id="MobiDB-lite"/>
    </source>
</evidence>
<feature type="region of interest" description="Disordered" evidence="1">
    <location>
        <begin position="54"/>
        <end position="177"/>
    </location>
</feature>
<keyword evidence="2" id="KW-0472">Membrane</keyword>
<organism evidence="3 4">
    <name type="scientific">Eleginops maclovinus</name>
    <name type="common">Patagonian blennie</name>
    <name type="synonym">Eleginus maclovinus</name>
    <dbReference type="NCBI Taxonomy" id="56733"/>
    <lineage>
        <taxon>Eukaryota</taxon>
        <taxon>Metazoa</taxon>
        <taxon>Chordata</taxon>
        <taxon>Craniata</taxon>
        <taxon>Vertebrata</taxon>
        <taxon>Euteleostomi</taxon>
        <taxon>Actinopterygii</taxon>
        <taxon>Neopterygii</taxon>
        <taxon>Teleostei</taxon>
        <taxon>Neoteleostei</taxon>
        <taxon>Acanthomorphata</taxon>
        <taxon>Eupercaria</taxon>
        <taxon>Perciformes</taxon>
        <taxon>Notothenioidei</taxon>
        <taxon>Eleginopidae</taxon>
        <taxon>Eleginops</taxon>
    </lineage>
</organism>
<dbReference type="Proteomes" id="UP001346869">
    <property type="component" value="Unassembled WGS sequence"/>
</dbReference>
<protein>
    <submittedName>
        <fullName evidence="3">Uncharacterized protein</fullName>
    </submittedName>
</protein>
<feature type="compositionally biased region" description="Acidic residues" evidence="1">
    <location>
        <begin position="82"/>
        <end position="91"/>
    </location>
</feature>
<feature type="compositionally biased region" description="Basic and acidic residues" evidence="1">
    <location>
        <begin position="120"/>
        <end position="152"/>
    </location>
</feature>
<comment type="caution">
    <text evidence="3">The sequence shown here is derived from an EMBL/GenBank/DDBJ whole genome shotgun (WGS) entry which is preliminary data.</text>
</comment>
<dbReference type="EMBL" id="JAUZQC010000016">
    <property type="protein sequence ID" value="KAK5856937.1"/>
    <property type="molecule type" value="Genomic_DNA"/>
</dbReference>
<reference evidence="3 4" key="1">
    <citation type="journal article" date="2023" name="Genes (Basel)">
        <title>Chromosome-Level Genome Assembly and Circadian Gene Repertoire of the Patagonia Blennie Eleginops maclovinus-The Closest Ancestral Proxy of Antarctic Cryonotothenioids.</title>
        <authorList>
            <person name="Cheng C.C."/>
            <person name="Rivera-Colon A.G."/>
            <person name="Minhas B.F."/>
            <person name="Wilson L."/>
            <person name="Rayamajhi N."/>
            <person name="Vargas-Chacoff L."/>
            <person name="Catchen J.M."/>
        </authorList>
    </citation>
    <scope>NUCLEOTIDE SEQUENCE [LARGE SCALE GENOMIC DNA]</scope>
    <source>
        <strain evidence="3">JMC-PN-2008</strain>
    </source>
</reference>
<gene>
    <name evidence="3" type="ORF">PBY51_010215</name>
</gene>
<sequence length="232" mass="26299">MDLFYTDFDQNSHSEDLVSDSIEPMDLFYPDKEESMFTELPDIEMQSWPSVLSVSALQPAPASEAEPDQLLGEDYRDRMDSIQEDDEEANQEAEKASQSQEACLLPGQQMEGRWGADVPADSREAEQHSSDSARENTEPVRSDSRSSIRQDESQIPPVLRHRKGARFTEAQDNETARTAATRAADNSDSSFWCGENSELYLLLLLWLLLYCFLVLPQMDLKTLPSLLLNLDR</sequence>
<keyword evidence="2" id="KW-1133">Transmembrane helix</keyword>
<evidence type="ECO:0000313" key="3">
    <source>
        <dbReference type="EMBL" id="KAK5856937.1"/>
    </source>
</evidence>
<dbReference type="AlphaFoldDB" id="A0AAN7X8E0"/>
<reference evidence="3 4" key="2">
    <citation type="journal article" date="2023" name="Mol. Biol. Evol.">
        <title>Genomics of Secondarily Temperate Adaptation in the Only Non-Antarctic Icefish.</title>
        <authorList>
            <person name="Rivera-Colon A.G."/>
            <person name="Rayamajhi N."/>
            <person name="Minhas B.F."/>
            <person name="Madrigal G."/>
            <person name="Bilyk K.T."/>
            <person name="Yoon V."/>
            <person name="Hune M."/>
            <person name="Gregory S."/>
            <person name="Cheng C.H.C."/>
            <person name="Catchen J.M."/>
        </authorList>
    </citation>
    <scope>NUCLEOTIDE SEQUENCE [LARGE SCALE GENOMIC DNA]</scope>
    <source>
        <strain evidence="3">JMC-PN-2008</strain>
    </source>
</reference>